<dbReference type="SUPFAM" id="SSF158682">
    <property type="entry name" value="TerB-like"/>
    <property type="match status" value="1"/>
</dbReference>
<dbReference type="Pfam" id="PF04391">
    <property type="entry name" value="DUF533"/>
    <property type="match status" value="1"/>
</dbReference>
<dbReference type="Proteomes" id="UP000323708">
    <property type="component" value="Unassembled WGS sequence"/>
</dbReference>
<sequence>MNNIQNLLGQFLGTGDQGAAAQQPAAGAPSSLADKIPGGLVGGAAAGGIVALLLGNKKARKFAGKAAGYGGAAVAGGLAYRALQNWKQAPASATAASPASVAAAPAAQPAPPPVTTPDASNATLEVKIITAMIAAAKADGHIDSAEQERIFSAMDRMNASAEIKALVFDLLRRPLSAADVCAGVEGLEHKAEVFMASCLAIDEDDPRERAYLEELSTTLQLPGKLAAQIRAQALQELQPQDAHAGTLAAPLTGTA</sequence>
<gene>
    <name evidence="2" type="ORF">F0M18_09920</name>
</gene>
<evidence type="ECO:0000256" key="1">
    <source>
        <dbReference type="SAM" id="Phobius"/>
    </source>
</evidence>
<keyword evidence="1" id="KW-0812">Transmembrane</keyword>
<organism evidence="2 3">
    <name type="scientific">Pseudohalioglobus sediminis</name>
    <dbReference type="NCBI Taxonomy" id="2606449"/>
    <lineage>
        <taxon>Bacteria</taxon>
        <taxon>Pseudomonadati</taxon>
        <taxon>Pseudomonadota</taxon>
        <taxon>Gammaproteobacteria</taxon>
        <taxon>Cellvibrionales</taxon>
        <taxon>Halieaceae</taxon>
        <taxon>Pseudohalioglobus</taxon>
    </lineage>
</organism>
<name>A0A5B0WXR2_9GAMM</name>
<accession>A0A5B0WXR2</accession>
<reference evidence="2 3" key="1">
    <citation type="submission" date="2019-09" db="EMBL/GenBank/DDBJ databases">
        <authorList>
            <person name="Chen X.-Y."/>
        </authorList>
    </citation>
    <scope>NUCLEOTIDE SEQUENCE [LARGE SCALE GENOMIC DNA]</scope>
    <source>
        <strain evidence="2 3">NY5</strain>
    </source>
</reference>
<dbReference type="InterPro" id="IPR007486">
    <property type="entry name" value="YebE"/>
</dbReference>
<feature type="transmembrane region" description="Helical" evidence="1">
    <location>
        <begin position="36"/>
        <end position="55"/>
    </location>
</feature>
<evidence type="ECO:0000313" key="2">
    <source>
        <dbReference type="EMBL" id="KAA1191840.1"/>
    </source>
</evidence>
<keyword evidence="1" id="KW-1133">Transmembrane helix</keyword>
<proteinExistence type="predicted"/>
<keyword evidence="1" id="KW-0472">Membrane</keyword>
<dbReference type="RefSeq" id="WP_149611275.1">
    <property type="nucleotide sequence ID" value="NZ_VTUX01000004.1"/>
</dbReference>
<protein>
    <submittedName>
        <fullName evidence="2">Tellurite resistance TerB family protein</fullName>
    </submittedName>
</protein>
<dbReference type="EMBL" id="VTUX01000004">
    <property type="protein sequence ID" value="KAA1191840.1"/>
    <property type="molecule type" value="Genomic_DNA"/>
</dbReference>
<dbReference type="Gene3D" id="1.10.3680.10">
    <property type="entry name" value="TerB-like"/>
    <property type="match status" value="1"/>
</dbReference>
<dbReference type="AlphaFoldDB" id="A0A5B0WXR2"/>
<dbReference type="InterPro" id="IPR029024">
    <property type="entry name" value="TerB-like"/>
</dbReference>
<evidence type="ECO:0000313" key="3">
    <source>
        <dbReference type="Proteomes" id="UP000323708"/>
    </source>
</evidence>
<keyword evidence="3" id="KW-1185">Reference proteome</keyword>
<dbReference type="CDD" id="cd07178">
    <property type="entry name" value="terB_like_YebE"/>
    <property type="match status" value="1"/>
</dbReference>
<comment type="caution">
    <text evidence="2">The sequence shown here is derived from an EMBL/GenBank/DDBJ whole genome shotgun (WGS) entry which is preliminary data.</text>
</comment>